<keyword evidence="3 4" id="KW-0145">Chemotaxis</keyword>
<feature type="active site" evidence="3 4">
    <location>
        <position position="290"/>
    </location>
</feature>
<evidence type="ECO:0000256" key="2">
    <source>
        <dbReference type="ARBA" id="ARBA00048267"/>
    </source>
</evidence>
<proteinExistence type="inferred from homology"/>
<dbReference type="PANTHER" id="PTHR42872">
    <property type="entry name" value="PROTEIN-GLUTAMATE METHYLESTERASE/PROTEIN-GLUTAMINE GLUTAMINASE"/>
    <property type="match status" value="1"/>
</dbReference>
<dbReference type="PIRSF" id="PIRSF000876">
    <property type="entry name" value="RR_chemtxs_CheB"/>
    <property type="match status" value="1"/>
</dbReference>
<evidence type="ECO:0000259" key="6">
    <source>
        <dbReference type="PROSITE" id="PS50110"/>
    </source>
</evidence>
<dbReference type="InterPro" id="IPR000673">
    <property type="entry name" value="Sig_transdc_resp-reg_Me-estase"/>
</dbReference>
<evidence type="ECO:0000313" key="9">
    <source>
        <dbReference type="Proteomes" id="UP000318138"/>
    </source>
</evidence>
<dbReference type="InterPro" id="IPR001789">
    <property type="entry name" value="Sig_transdc_resp-reg_receiver"/>
</dbReference>
<dbReference type="GO" id="GO:0050568">
    <property type="term" value="F:protein-glutamine glutaminase activity"/>
    <property type="evidence" value="ECO:0007669"/>
    <property type="project" value="UniProtKB-UniRule"/>
</dbReference>
<comment type="PTM">
    <text evidence="3">Phosphorylated by CheA. Phosphorylation of the N-terminal regulatory domain activates the methylesterase activity.</text>
</comment>
<dbReference type="PROSITE" id="PS50110">
    <property type="entry name" value="RESPONSE_REGULATORY"/>
    <property type="match status" value="1"/>
</dbReference>
<feature type="domain" description="Response regulatory" evidence="6">
    <location>
        <begin position="3"/>
        <end position="120"/>
    </location>
</feature>
<organism evidence="8 9">
    <name type="scientific">Paenalkalicoccus suaedae</name>
    <dbReference type="NCBI Taxonomy" id="2592382"/>
    <lineage>
        <taxon>Bacteria</taxon>
        <taxon>Bacillati</taxon>
        <taxon>Bacillota</taxon>
        <taxon>Bacilli</taxon>
        <taxon>Bacillales</taxon>
        <taxon>Bacillaceae</taxon>
        <taxon>Paenalkalicoccus</taxon>
    </lineage>
</organism>
<comment type="catalytic activity">
    <reaction evidence="3">
        <text>L-glutaminyl-[protein] + H2O = L-glutamyl-[protein] + NH4(+)</text>
        <dbReference type="Rhea" id="RHEA:16441"/>
        <dbReference type="Rhea" id="RHEA-COMP:10207"/>
        <dbReference type="Rhea" id="RHEA-COMP:10208"/>
        <dbReference type="ChEBI" id="CHEBI:15377"/>
        <dbReference type="ChEBI" id="CHEBI:28938"/>
        <dbReference type="ChEBI" id="CHEBI:29973"/>
        <dbReference type="ChEBI" id="CHEBI:30011"/>
        <dbReference type="EC" id="3.5.1.44"/>
    </reaction>
</comment>
<feature type="active site" evidence="3 4">
    <location>
        <position position="167"/>
    </location>
</feature>
<gene>
    <name evidence="3" type="primary">cheB</name>
    <name evidence="8" type="ORF">FLK61_32475</name>
</gene>
<comment type="subcellular location">
    <subcellularLocation>
        <location evidence="3">Cytoplasm</location>
    </subcellularLocation>
</comment>
<dbReference type="InterPro" id="IPR008248">
    <property type="entry name" value="CheB-like"/>
</dbReference>
<keyword evidence="1 3" id="KW-0378">Hydrolase</keyword>
<dbReference type="SUPFAM" id="SSF52172">
    <property type="entry name" value="CheY-like"/>
    <property type="match status" value="1"/>
</dbReference>
<dbReference type="AlphaFoldDB" id="A0A859FF03"/>
<dbReference type="GO" id="GO:0008984">
    <property type="term" value="F:protein-glutamate methylesterase activity"/>
    <property type="evidence" value="ECO:0007669"/>
    <property type="project" value="UniProtKB-UniRule"/>
</dbReference>
<dbReference type="InterPro" id="IPR011006">
    <property type="entry name" value="CheY-like_superfamily"/>
</dbReference>
<keyword evidence="3" id="KW-0963">Cytoplasm</keyword>
<evidence type="ECO:0000259" key="7">
    <source>
        <dbReference type="PROSITE" id="PS50122"/>
    </source>
</evidence>
<sequence>MINVLVVDDSAFMRKMIGDMLDSEPDIHVVARARNGKDAVEKSLQYKPDVITMDVEMPIMSGLEALTHILKSHKIPVIMLSSLTKTGAETTIRAMELGAFDFIAKPSGSISLDIDKVKHELLDRVRIASKVPLSKLGKISVRSEPLQISATQAQAKPTHTIVAIGTSTGGPKALQTVLRQLPENFPFPIMIVQHMPKGFTKSLAERLNSLCEIGVKEAEDGEILKKGIAYIAPGGYHLKVRGVGTSVAIRLDQDELVSGHRPSVDAMFMSLADAKVKRVIAITMTGMGSDGKKGLIQLKESLHTIAIAESEQTCVVFGMPRAAISTQLVDEVADLDSIASTLMKHC</sequence>
<comment type="catalytic activity">
    <reaction evidence="2 3">
        <text>[protein]-L-glutamate 5-O-methyl ester + H2O = L-glutamyl-[protein] + methanol + H(+)</text>
        <dbReference type="Rhea" id="RHEA:23236"/>
        <dbReference type="Rhea" id="RHEA-COMP:10208"/>
        <dbReference type="Rhea" id="RHEA-COMP:10311"/>
        <dbReference type="ChEBI" id="CHEBI:15377"/>
        <dbReference type="ChEBI" id="CHEBI:15378"/>
        <dbReference type="ChEBI" id="CHEBI:17790"/>
        <dbReference type="ChEBI" id="CHEBI:29973"/>
        <dbReference type="ChEBI" id="CHEBI:82795"/>
        <dbReference type="EC" id="3.1.1.61"/>
    </reaction>
</comment>
<dbReference type="GO" id="GO:0006935">
    <property type="term" value="P:chemotaxis"/>
    <property type="evidence" value="ECO:0007669"/>
    <property type="project" value="UniProtKB-UniRule"/>
</dbReference>
<dbReference type="Proteomes" id="UP000318138">
    <property type="component" value="Chromosome"/>
</dbReference>
<dbReference type="PROSITE" id="PS50122">
    <property type="entry name" value="CHEB"/>
    <property type="match status" value="1"/>
</dbReference>
<dbReference type="Gene3D" id="3.40.50.2300">
    <property type="match status" value="1"/>
</dbReference>
<dbReference type="SMART" id="SM00448">
    <property type="entry name" value="REC"/>
    <property type="match status" value="1"/>
</dbReference>
<dbReference type="HAMAP" id="MF_00099">
    <property type="entry name" value="CheB_chemtxs"/>
    <property type="match status" value="1"/>
</dbReference>
<dbReference type="InterPro" id="IPR035909">
    <property type="entry name" value="CheB_C"/>
</dbReference>
<evidence type="ECO:0000256" key="1">
    <source>
        <dbReference type="ARBA" id="ARBA00022801"/>
    </source>
</evidence>
<evidence type="ECO:0000256" key="3">
    <source>
        <dbReference type="HAMAP-Rule" id="MF_00099"/>
    </source>
</evidence>
<comment type="domain">
    <text evidence="3">Contains a C-terminal catalytic domain, and an N-terminal region which modulates catalytic activity.</text>
</comment>
<feature type="modified residue" description="4-aspartylphosphate" evidence="3 5">
    <location>
        <position position="54"/>
    </location>
</feature>
<dbReference type="EMBL" id="CP041372">
    <property type="protein sequence ID" value="QKS71418.1"/>
    <property type="molecule type" value="Genomic_DNA"/>
</dbReference>
<protein>
    <recommendedName>
        <fullName evidence="3">Protein-glutamate methylesterase/protein-glutamine glutaminase</fullName>
        <ecNumber evidence="3">3.1.1.61</ecNumber>
        <ecNumber evidence="3">3.5.1.44</ecNumber>
    </recommendedName>
</protein>
<feature type="domain" description="CheB-type methylesterase" evidence="7">
    <location>
        <begin position="155"/>
        <end position="346"/>
    </location>
</feature>
<evidence type="ECO:0000256" key="5">
    <source>
        <dbReference type="PROSITE-ProRule" id="PRU00169"/>
    </source>
</evidence>
<dbReference type="CDD" id="cd16432">
    <property type="entry name" value="CheB_Rec"/>
    <property type="match status" value="1"/>
</dbReference>
<accession>A0A859FF03</accession>
<dbReference type="PANTHER" id="PTHR42872:SF3">
    <property type="entry name" value="PROTEIN-GLUTAMATE METHYLESTERASE_PROTEIN-GLUTAMINE GLUTAMINASE 1"/>
    <property type="match status" value="1"/>
</dbReference>
<comment type="function">
    <text evidence="3">Involved in chemotaxis. Part of a chemotaxis signal transduction system that modulates chemotaxis in response to various stimuli. Catalyzes the demethylation of specific methylglutamate residues introduced into the chemoreceptors (methyl-accepting chemotaxis proteins or MCP) by CheR. Also mediates the irreversible deamidation of specific glutamine residues to glutamic acid.</text>
</comment>
<dbReference type="GO" id="GO:0005737">
    <property type="term" value="C:cytoplasm"/>
    <property type="evidence" value="ECO:0007669"/>
    <property type="project" value="UniProtKB-SubCell"/>
</dbReference>
<dbReference type="EC" id="3.5.1.44" evidence="3"/>
<reference evidence="9" key="1">
    <citation type="submission" date="2019-07" db="EMBL/GenBank/DDBJ databases">
        <title>Bacillus alkalisoli sp. nov. isolated from saline soil.</title>
        <authorList>
            <person name="Sun J.-Q."/>
            <person name="Xu L."/>
        </authorList>
    </citation>
    <scope>NUCLEOTIDE SEQUENCE [LARGE SCALE GENOMIC DNA]</scope>
    <source>
        <strain evidence="9">M4U3P1</strain>
    </source>
</reference>
<evidence type="ECO:0000256" key="4">
    <source>
        <dbReference type="PROSITE-ProRule" id="PRU00050"/>
    </source>
</evidence>
<dbReference type="CDD" id="cd17541">
    <property type="entry name" value="REC_CheB-like"/>
    <property type="match status" value="1"/>
</dbReference>
<dbReference type="EC" id="3.1.1.61" evidence="3"/>
<dbReference type="Gene3D" id="3.40.50.180">
    <property type="entry name" value="Methylesterase CheB, C-terminal domain"/>
    <property type="match status" value="1"/>
</dbReference>
<feature type="active site" evidence="3 4">
    <location>
        <position position="194"/>
    </location>
</feature>
<comment type="similarity">
    <text evidence="3">Belongs to the CheB family.</text>
</comment>
<dbReference type="NCBIfam" id="NF001965">
    <property type="entry name" value="PRK00742.1"/>
    <property type="match status" value="1"/>
</dbReference>
<dbReference type="SUPFAM" id="SSF52738">
    <property type="entry name" value="Methylesterase CheB, C-terminal domain"/>
    <property type="match status" value="1"/>
</dbReference>
<dbReference type="RefSeq" id="WP_176009453.1">
    <property type="nucleotide sequence ID" value="NZ_CP041372.2"/>
</dbReference>
<dbReference type="Pfam" id="PF01339">
    <property type="entry name" value="CheB_methylest"/>
    <property type="match status" value="1"/>
</dbReference>
<evidence type="ECO:0000313" key="8">
    <source>
        <dbReference type="EMBL" id="QKS71418.1"/>
    </source>
</evidence>
<keyword evidence="3 5" id="KW-0597">Phosphoprotein</keyword>
<dbReference type="KEGG" id="psua:FLK61_32475"/>
<dbReference type="Pfam" id="PF00072">
    <property type="entry name" value="Response_reg"/>
    <property type="match status" value="1"/>
</dbReference>
<dbReference type="GO" id="GO:0000156">
    <property type="term" value="F:phosphorelay response regulator activity"/>
    <property type="evidence" value="ECO:0007669"/>
    <property type="project" value="InterPro"/>
</dbReference>
<name>A0A859FF03_9BACI</name>
<keyword evidence="9" id="KW-1185">Reference proteome</keyword>